<reference evidence="2 3" key="1">
    <citation type="submission" date="2021-01" db="EMBL/GenBank/DDBJ databases">
        <title>Whole genome shotgun sequence of Plantactinospora endophytica NBRC 110450.</title>
        <authorList>
            <person name="Komaki H."/>
            <person name="Tamura T."/>
        </authorList>
    </citation>
    <scope>NUCLEOTIDE SEQUENCE [LARGE SCALE GENOMIC DNA]</scope>
    <source>
        <strain evidence="2 3">NBRC 110450</strain>
    </source>
</reference>
<comment type="caution">
    <text evidence="2">The sequence shown here is derived from an EMBL/GenBank/DDBJ whole genome shotgun (WGS) entry which is preliminary data.</text>
</comment>
<organism evidence="2 3">
    <name type="scientific">Plantactinospora endophytica</name>
    <dbReference type="NCBI Taxonomy" id="673535"/>
    <lineage>
        <taxon>Bacteria</taxon>
        <taxon>Bacillati</taxon>
        <taxon>Actinomycetota</taxon>
        <taxon>Actinomycetes</taxon>
        <taxon>Micromonosporales</taxon>
        <taxon>Micromonosporaceae</taxon>
        <taxon>Plantactinospora</taxon>
    </lineage>
</organism>
<keyword evidence="3" id="KW-1185">Reference proteome</keyword>
<sequence>MLEFPRTAPVTVVAELPAGAFEMVAEERDSATVDVRPYDGSAESREQAARTQVGLDGDVLSVIVPDRDRGLFRHRSGKVRVQVRVPLDSSGRIKVASADVRCQGRYAGLNVGTASGDVEIEYVTGDAHVETSSGDIEVSQVDGRLEVKGASGGLVARQVGGPFQARLASGDVQVTDAGNAVEIKTASGAVSVGTTRQGRVRIGTASGDVGVGVRTGTGVWLDLSTVSGTTRNALDMTNAPSGVDGPELTLEVRTVSGDIDVRRAA</sequence>
<name>A0ABQ4DW54_9ACTN</name>
<proteinExistence type="predicted"/>
<evidence type="ECO:0000259" key="1">
    <source>
        <dbReference type="Pfam" id="PF13349"/>
    </source>
</evidence>
<feature type="domain" description="DUF4097" evidence="1">
    <location>
        <begin position="50"/>
        <end position="261"/>
    </location>
</feature>
<dbReference type="Pfam" id="PF13349">
    <property type="entry name" value="DUF4097"/>
    <property type="match status" value="1"/>
</dbReference>
<dbReference type="Proteomes" id="UP000646749">
    <property type="component" value="Unassembled WGS sequence"/>
</dbReference>
<evidence type="ECO:0000313" key="2">
    <source>
        <dbReference type="EMBL" id="GIG86685.1"/>
    </source>
</evidence>
<gene>
    <name evidence="2" type="ORF">Pen02_16210</name>
</gene>
<evidence type="ECO:0000313" key="3">
    <source>
        <dbReference type="Proteomes" id="UP000646749"/>
    </source>
</evidence>
<dbReference type="RefSeq" id="WP_203865301.1">
    <property type="nucleotide sequence ID" value="NZ_BONW01000005.1"/>
</dbReference>
<dbReference type="InterPro" id="IPR025164">
    <property type="entry name" value="Toastrack_DUF4097"/>
</dbReference>
<protein>
    <recommendedName>
        <fullName evidence="1">DUF4097 domain-containing protein</fullName>
    </recommendedName>
</protein>
<accession>A0ABQ4DW54</accession>
<dbReference type="EMBL" id="BONW01000005">
    <property type="protein sequence ID" value="GIG86685.1"/>
    <property type="molecule type" value="Genomic_DNA"/>
</dbReference>